<comment type="subcellular location">
    <subcellularLocation>
        <location evidence="5">Cell membrane</location>
        <topology evidence="5">Multi-pass membrane protein</topology>
    </subcellularLocation>
    <subcellularLocation>
        <location evidence="1">Membrane</location>
        <topology evidence="1">Multi-pass membrane protein</topology>
    </subcellularLocation>
</comment>
<evidence type="ECO:0000313" key="7">
    <source>
        <dbReference type="EMBL" id="MCO6045505.1"/>
    </source>
</evidence>
<feature type="transmembrane region" description="Helical" evidence="5">
    <location>
        <begin position="61"/>
        <end position="84"/>
    </location>
</feature>
<feature type="transmembrane region" description="Helical" evidence="5">
    <location>
        <begin position="33"/>
        <end position="49"/>
    </location>
</feature>
<name>A0A9X2JGY8_9BACT</name>
<dbReference type="Proteomes" id="UP001155241">
    <property type="component" value="Unassembled WGS sequence"/>
</dbReference>
<feature type="transmembrane region" description="Helical" evidence="5">
    <location>
        <begin position="236"/>
        <end position="256"/>
    </location>
</feature>
<evidence type="ECO:0000313" key="8">
    <source>
        <dbReference type="Proteomes" id="UP001155241"/>
    </source>
</evidence>
<proteinExistence type="inferred from homology"/>
<dbReference type="PROSITE" id="PS51012">
    <property type="entry name" value="ABC_TM2"/>
    <property type="match status" value="1"/>
</dbReference>
<evidence type="ECO:0000256" key="2">
    <source>
        <dbReference type="ARBA" id="ARBA00022692"/>
    </source>
</evidence>
<dbReference type="PRINTS" id="PR00164">
    <property type="entry name" value="ABC2TRNSPORT"/>
</dbReference>
<keyword evidence="8" id="KW-1185">Reference proteome</keyword>
<dbReference type="GO" id="GO:0043190">
    <property type="term" value="C:ATP-binding cassette (ABC) transporter complex"/>
    <property type="evidence" value="ECO:0007669"/>
    <property type="project" value="InterPro"/>
</dbReference>
<keyword evidence="5" id="KW-1003">Cell membrane</keyword>
<dbReference type="Pfam" id="PF01061">
    <property type="entry name" value="ABC2_membrane"/>
    <property type="match status" value="1"/>
</dbReference>
<evidence type="ECO:0000256" key="3">
    <source>
        <dbReference type="ARBA" id="ARBA00022989"/>
    </source>
</evidence>
<keyword evidence="3 5" id="KW-1133">Transmembrane helix</keyword>
<dbReference type="RefSeq" id="WP_252853617.1">
    <property type="nucleotide sequence ID" value="NZ_JAMXLR010000055.1"/>
</dbReference>
<dbReference type="PANTHER" id="PTHR43077:SF10">
    <property type="entry name" value="TRANSPORT PERMEASE PROTEIN"/>
    <property type="match status" value="1"/>
</dbReference>
<dbReference type="PANTHER" id="PTHR43077">
    <property type="entry name" value="TRANSPORT PERMEASE YVFS-RELATED"/>
    <property type="match status" value="1"/>
</dbReference>
<evidence type="ECO:0000259" key="6">
    <source>
        <dbReference type="PROSITE" id="PS51012"/>
    </source>
</evidence>
<comment type="caution">
    <text evidence="7">The sequence shown here is derived from an EMBL/GenBank/DDBJ whole genome shotgun (WGS) entry which is preliminary data.</text>
</comment>
<sequence length="265" mass="29105">MSSTTLETRSVPVLPAIATLAWRELVRFFRQRTRVFGALGQPIIFWLMFSEGFKAVDLGYAYQFPGILAMILLFTAIFTTISIIEDRNEGFLQGVLVSPVPRWAMVVGKVTGGAIIAWLQALLFLLLGWATISEIRPPVAGVLAALAMMMVIAIALTGLGFYLAWRTDSSQGYHAMMSVLLFPMWLLSGSFFPVHSDSVIGWLVMVNPLTYGVAGLRHYLDDGKTIDNGWLPGLGLSWGVTIAFALVMLALSTRVVETRTQGDLK</sequence>
<dbReference type="PIRSF" id="PIRSF006648">
    <property type="entry name" value="DrrB"/>
    <property type="match status" value="1"/>
</dbReference>
<feature type="transmembrane region" description="Helical" evidence="5">
    <location>
        <begin position="139"/>
        <end position="165"/>
    </location>
</feature>
<reference evidence="7" key="1">
    <citation type="submission" date="2022-06" db="EMBL/GenBank/DDBJ databases">
        <title>Aeoliella straminimaris, a novel planctomycete from sediments.</title>
        <authorList>
            <person name="Vitorino I.R."/>
            <person name="Lage O.M."/>
        </authorList>
    </citation>
    <scope>NUCLEOTIDE SEQUENCE</scope>
    <source>
        <strain evidence="7">ICT_H6.2</strain>
    </source>
</reference>
<gene>
    <name evidence="7" type="ORF">NG895_16460</name>
</gene>
<dbReference type="InterPro" id="IPR013525">
    <property type="entry name" value="ABC2_TM"/>
</dbReference>
<keyword evidence="5" id="KW-0813">Transport</keyword>
<dbReference type="EMBL" id="JAMXLR010000055">
    <property type="protein sequence ID" value="MCO6045505.1"/>
    <property type="molecule type" value="Genomic_DNA"/>
</dbReference>
<feature type="transmembrane region" description="Helical" evidence="5">
    <location>
        <begin position="171"/>
        <end position="192"/>
    </location>
</feature>
<feature type="transmembrane region" description="Helical" evidence="5">
    <location>
        <begin position="104"/>
        <end position="127"/>
    </location>
</feature>
<dbReference type="InterPro" id="IPR047817">
    <property type="entry name" value="ABC2_TM_bact-type"/>
</dbReference>
<dbReference type="AlphaFoldDB" id="A0A9X2JGY8"/>
<accession>A0A9X2JGY8</accession>
<feature type="domain" description="ABC transmembrane type-2" evidence="6">
    <location>
        <begin position="29"/>
        <end position="259"/>
    </location>
</feature>
<organism evidence="7 8">
    <name type="scientific">Aeoliella straminimaris</name>
    <dbReference type="NCBI Taxonomy" id="2954799"/>
    <lineage>
        <taxon>Bacteria</taxon>
        <taxon>Pseudomonadati</taxon>
        <taxon>Planctomycetota</taxon>
        <taxon>Planctomycetia</taxon>
        <taxon>Pirellulales</taxon>
        <taxon>Lacipirellulaceae</taxon>
        <taxon>Aeoliella</taxon>
    </lineage>
</organism>
<evidence type="ECO:0000256" key="1">
    <source>
        <dbReference type="ARBA" id="ARBA00004141"/>
    </source>
</evidence>
<keyword evidence="4 5" id="KW-0472">Membrane</keyword>
<dbReference type="InterPro" id="IPR000412">
    <property type="entry name" value="ABC_2_transport"/>
</dbReference>
<keyword evidence="2 5" id="KW-0812">Transmembrane</keyword>
<dbReference type="GO" id="GO:0140359">
    <property type="term" value="F:ABC-type transporter activity"/>
    <property type="evidence" value="ECO:0007669"/>
    <property type="project" value="InterPro"/>
</dbReference>
<feature type="transmembrane region" description="Helical" evidence="5">
    <location>
        <begin position="199"/>
        <end position="216"/>
    </location>
</feature>
<dbReference type="InterPro" id="IPR051328">
    <property type="entry name" value="T7SS_ABC-Transporter"/>
</dbReference>
<comment type="similarity">
    <text evidence="5">Belongs to the ABC-2 integral membrane protein family.</text>
</comment>
<evidence type="ECO:0000256" key="5">
    <source>
        <dbReference type="RuleBase" id="RU361157"/>
    </source>
</evidence>
<protein>
    <recommendedName>
        <fullName evidence="5">Transport permease protein</fullName>
    </recommendedName>
</protein>
<evidence type="ECO:0000256" key="4">
    <source>
        <dbReference type="ARBA" id="ARBA00023136"/>
    </source>
</evidence>